<proteinExistence type="predicted"/>
<evidence type="ECO:0000313" key="2">
    <source>
        <dbReference type="EMBL" id="MBX8643790.1"/>
    </source>
</evidence>
<evidence type="ECO:0000313" key="3">
    <source>
        <dbReference type="Proteomes" id="UP000716004"/>
    </source>
</evidence>
<organism evidence="1 3">
    <name type="scientific">Candidatus Sysuiplasma superficiale</name>
    <dbReference type="NCBI Taxonomy" id="2823368"/>
    <lineage>
        <taxon>Archaea</taxon>
        <taxon>Methanobacteriati</taxon>
        <taxon>Thermoplasmatota</taxon>
        <taxon>Thermoplasmata</taxon>
        <taxon>Candidatus Sysuiplasmatales</taxon>
        <taxon>Candidatus Sysuiplasmataceae</taxon>
        <taxon>Candidatus Sysuiplasma</taxon>
    </lineage>
</organism>
<reference evidence="1" key="1">
    <citation type="submission" date="2021-04" db="EMBL/GenBank/DDBJ databases">
        <title>Genomic insights into ecological role and evolution of a novel Thermoplasmata order Candidatus Sysuiplasmatales.</title>
        <authorList>
            <person name="Yuan Y."/>
        </authorList>
    </citation>
    <scope>NUCLEOTIDE SEQUENCE</scope>
    <source>
        <strain evidence="2">TUT19-bin139</strain>
        <strain evidence="1">YP2-bin.285</strain>
    </source>
</reference>
<dbReference type="Proteomes" id="UP000716004">
    <property type="component" value="Unassembled WGS sequence"/>
</dbReference>
<dbReference type="EMBL" id="JAGVSJ010000002">
    <property type="protein sequence ID" value="MBX8631208.1"/>
    <property type="molecule type" value="Genomic_DNA"/>
</dbReference>
<dbReference type="Proteomes" id="UP000750197">
    <property type="component" value="Unassembled WGS sequence"/>
</dbReference>
<protein>
    <submittedName>
        <fullName evidence="1">Uncharacterized protein</fullName>
    </submittedName>
</protein>
<sequence>MKSERKTDRKSADLEMERIKEVLNEWLNEIGQDVREAVSILDSSSLSGIWWAGQIRRNMTSGGGPEAGSASGMTGDRPETLIEISFWSGWLKGQLDALELAANLIEYPHLRFTAGEKSAAVTLESFSPVRQTNSPGESTGDSISAAKELLNEIDMHSSIPELDVISISMASALEGKYSATGTAVDTAKRCLHDFVNEGSSASLAMLSFHCGLLTGASIAGERSRLGGRA</sequence>
<dbReference type="AlphaFoldDB" id="A0A8J7YR63"/>
<comment type="caution">
    <text evidence="1">The sequence shown here is derived from an EMBL/GenBank/DDBJ whole genome shotgun (WGS) entry which is preliminary data.</text>
</comment>
<name>A0A8J7YR63_9ARCH</name>
<dbReference type="EMBL" id="JAHEAC010000020">
    <property type="protein sequence ID" value="MBX8643790.1"/>
    <property type="molecule type" value="Genomic_DNA"/>
</dbReference>
<accession>A0A8J7YR63</accession>
<gene>
    <name evidence="1" type="ORF">J9259_01605</name>
    <name evidence="2" type="ORF">KIY12_03590</name>
</gene>
<evidence type="ECO:0000313" key="1">
    <source>
        <dbReference type="EMBL" id="MBX8631208.1"/>
    </source>
</evidence>